<dbReference type="PANTHER" id="PTHR24251">
    <property type="entry name" value="OVOCHYMASE-RELATED"/>
    <property type="match status" value="1"/>
</dbReference>
<dbReference type="Pfam" id="PF05572">
    <property type="entry name" value="Peptidase_M43"/>
    <property type="match status" value="1"/>
</dbReference>
<dbReference type="Proteomes" id="UP001185092">
    <property type="component" value="Unassembled WGS sequence"/>
</dbReference>
<keyword evidence="3" id="KW-0732">Signal</keyword>
<dbReference type="InterPro" id="IPR013783">
    <property type="entry name" value="Ig-like_fold"/>
</dbReference>
<dbReference type="SUPFAM" id="SSF55486">
    <property type="entry name" value="Metalloproteases ('zincins'), catalytic domain"/>
    <property type="match status" value="1"/>
</dbReference>
<evidence type="ECO:0000259" key="4">
    <source>
        <dbReference type="PROSITE" id="PS01180"/>
    </source>
</evidence>
<dbReference type="SUPFAM" id="SSF49854">
    <property type="entry name" value="Spermadhesin, CUB domain"/>
    <property type="match status" value="9"/>
</dbReference>
<name>A0AAE3XT29_9BACT</name>
<feature type="domain" description="PKD" evidence="5">
    <location>
        <begin position="364"/>
        <end position="421"/>
    </location>
</feature>
<keyword evidence="1" id="KW-0677">Repeat</keyword>
<evidence type="ECO:0000313" key="7">
    <source>
        <dbReference type="Proteomes" id="UP001185092"/>
    </source>
</evidence>
<feature type="domain" description="CUB" evidence="4">
    <location>
        <begin position="1010"/>
        <end position="1122"/>
    </location>
</feature>
<dbReference type="CDD" id="cd00146">
    <property type="entry name" value="PKD"/>
    <property type="match status" value="2"/>
</dbReference>
<dbReference type="SMART" id="SM00042">
    <property type="entry name" value="CUB"/>
    <property type="match status" value="9"/>
</dbReference>
<reference evidence="6" key="1">
    <citation type="submission" date="2023-07" db="EMBL/GenBank/DDBJ databases">
        <title>Genomic Encyclopedia of Type Strains, Phase IV (KMG-IV): sequencing the most valuable type-strain genomes for metagenomic binning, comparative biology and taxonomic classification.</title>
        <authorList>
            <person name="Goeker M."/>
        </authorList>
    </citation>
    <scope>NUCLEOTIDE SEQUENCE</scope>
    <source>
        <strain evidence="6">DSM 26174</strain>
    </source>
</reference>
<dbReference type="InterPro" id="IPR035914">
    <property type="entry name" value="Sperma_CUB_dom_sf"/>
</dbReference>
<dbReference type="RefSeq" id="WP_309942325.1">
    <property type="nucleotide sequence ID" value="NZ_AP025307.1"/>
</dbReference>
<feature type="domain" description="PKD" evidence="5">
    <location>
        <begin position="581"/>
        <end position="622"/>
    </location>
</feature>
<evidence type="ECO:0000256" key="3">
    <source>
        <dbReference type="SAM" id="SignalP"/>
    </source>
</evidence>
<dbReference type="InterPro" id="IPR008754">
    <property type="entry name" value="Peptidase_M43"/>
</dbReference>
<feature type="chain" id="PRO_5042040245" evidence="3">
    <location>
        <begin position="21"/>
        <end position="1879"/>
    </location>
</feature>
<gene>
    <name evidence="6" type="ORF">HNQ88_004587</name>
</gene>
<protein>
    <submittedName>
        <fullName evidence="6">PKD repeat protein</fullName>
    </submittedName>
</protein>
<comment type="caution">
    <text evidence="6">The sequence shown here is derived from an EMBL/GenBank/DDBJ whole genome shotgun (WGS) entry which is preliminary data.</text>
</comment>
<dbReference type="PROSITE" id="PS50093">
    <property type="entry name" value="PKD"/>
    <property type="match status" value="3"/>
</dbReference>
<dbReference type="SUPFAM" id="SSF49299">
    <property type="entry name" value="PKD domain"/>
    <property type="match status" value="3"/>
</dbReference>
<proteinExistence type="predicted"/>
<dbReference type="InterPro" id="IPR024079">
    <property type="entry name" value="MetalloPept_cat_dom_sf"/>
</dbReference>
<feature type="domain" description="CUB" evidence="4">
    <location>
        <begin position="1503"/>
        <end position="1615"/>
    </location>
</feature>
<dbReference type="PANTHER" id="PTHR24251:SF37">
    <property type="entry name" value="CUB DOMAIN-CONTAINING PROTEIN"/>
    <property type="match status" value="1"/>
</dbReference>
<dbReference type="InterPro" id="IPR000859">
    <property type="entry name" value="CUB_dom"/>
</dbReference>
<dbReference type="InterPro" id="IPR022409">
    <property type="entry name" value="PKD/Chitinase_dom"/>
</dbReference>
<keyword evidence="2" id="KW-1015">Disulfide bond</keyword>
<evidence type="ECO:0000256" key="2">
    <source>
        <dbReference type="ARBA" id="ARBA00023157"/>
    </source>
</evidence>
<dbReference type="Gene3D" id="2.60.40.10">
    <property type="entry name" value="Immunoglobulins"/>
    <property type="match status" value="3"/>
</dbReference>
<evidence type="ECO:0000313" key="6">
    <source>
        <dbReference type="EMBL" id="MDR6241500.1"/>
    </source>
</evidence>
<feature type="domain" description="CUB" evidence="4">
    <location>
        <begin position="1121"/>
        <end position="1244"/>
    </location>
</feature>
<dbReference type="EMBL" id="JAVDQD010000009">
    <property type="protein sequence ID" value="MDR6241500.1"/>
    <property type="molecule type" value="Genomic_DNA"/>
</dbReference>
<dbReference type="Gene3D" id="3.40.390.10">
    <property type="entry name" value="Collagenase (Catalytic Domain)"/>
    <property type="match status" value="1"/>
</dbReference>
<accession>A0AAE3XT29</accession>
<dbReference type="InterPro" id="IPR035986">
    <property type="entry name" value="PKD_dom_sf"/>
</dbReference>
<dbReference type="GO" id="GO:0008237">
    <property type="term" value="F:metallopeptidase activity"/>
    <property type="evidence" value="ECO:0007669"/>
    <property type="project" value="InterPro"/>
</dbReference>
<dbReference type="Pfam" id="PF00801">
    <property type="entry name" value="PKD"/>
    <property type="match status" value="1"/>
</dbReference>
<evidence type="ECO:0000259" key="5">
    <source>
        <dbReference type="PROSITE" id="PS50093"/>
    </source>
</evidence>
<keyword evidence="7" id="KW-1185">Reference proteome</keyword>
<dbReference type="CDD" id="cd00041">
    <property type="entry name" value="CUB"/>
    <property type="match status" value="9"/>
</dbReference>
<feature type="signal peptide" evidence="3">
    <location>
        <begin position="1"/>
        <end position="20"/>
    </location>
</feature>
<feature type="domain" description="CUB" evidence="4">
    <location>
        <begin position="1367"/>
        <end position="1491"/>
    </location>
</feature>
<dbReference type="Gene3D" id="2.60.120.290">
    <property type="entry name" value="Spermadhesin, CUB domain"/>
    <property type="match status" value="9"/>
</dbReference>
<organism evidence="6 7">
    <name type="scientific">Aureibacter tunicatorum</name>
    <dbReference type="NCBI Taxonomy" id="866807"/>
    <lineage>
        <taxon>Bacteria</taxon>
        <taxon>Pseudomonadati</taxon>
        <taxon>Bacteroidota</taxon>
        <taxon>Cytophagia</taxon>
        <taxon>Cytophagales</taxon>
        <taxon>Persicobacteraceae</taxon>
        <taxon>Aureibacter</taxon>
    </lineage>
</organism>
<evidence type="ECO:0000256" key="1">
    <source>
        <dbReference type="ARBA" id="ARBA00022737"/>
    </source>
</evidence>
<feature type="domain" description="PKD" evidence="5">
    <location>
        <begin position="1621"/>
        <end position="1707"/>
    </location>
</feature>
<dbReference type="SMART" id="SM00089">
    <property type="entry name" value="PKD"/>
    <property type="match status" value="3"/>
</dbReference>
<dbReference type="Pfam" id="PF00431">
    <property type="entry name" value="CUB"/>
    <property type="match status" value="9"/>
</dbReference>
<feature type="domain" description="CUB" evidence="4">
    <location>
        <begin position="642"/>
        <end position="754"/>
    </location>
</feature>
<feature type="domain" description="CUB" evidence="4">
    <location>
        <begin position="881"/>
        <end position="1000"/>
    </location>
</feature>
<sequence length="1879" mass="208376">MKIFKLLMLLFTIISIKVSAQGDMCGTDHGIFSEPDTKISKYQKELDEFTKTFIERKKSGRIREEKLIIPVVFHVVYGSEFTRPTEEQLADAIRVVNEDFSLKNPERNILHEEFRPIAANMGIEFRIASLDPLGKPTSGINYIQNNYLANNNDEEALKGLINWPRENYLNIWVVNNMDGVLGYASFPSTVAEDQDKYKDGLVMVSSVLGTFGTAAGNYDYLHVFSHELGHWMNLKHIWGHGGRVMSEVNCNFDDEVEDTPMTTGNRYCGDNYEQYSCGSLDNVQNYMEYTTCMGMFTNGQKDRALGTMYSSIADRSNLWTETNLILTGILEGESQLVSYFDMDKEYLNPEEALNFIQLSKSLDADTPIANWEWNLPGSNLERFIGELPPAITYPAEGIYTITLKVSDSKGNEDTYSKTVEVLRHIKMGNDDVRVCDIPFFDEGVKGNYLGNRNFSMTIYPEAAGGIVQADFKSFSLYYGEYGESDYLKIYSGTSSDKDLIGIYKGTELPGIVSSYHSSGALTFEYKSSHYISDHGWEAYISCVDPTDSPILGITSSKSIDYPYTNLTFENVSNIGEFEVQSWEWEFEDGSPAQFSGFEPNGLIRYENVGSYDVTLTLTGTNGTVVEKVFEDYVVITNDIIIENGSLTACSGIFTDDGGSDEGYSNDVNFTYTIFPANDSSVVTVDFEYFEVEEGYDELVIYNGPSSSSPVLQRLTGFRHPGKISARNESGALTFEFDTDESITGRGWKANIACEELTESSEITMTNGAVTLCEGLFTDSKGIYGEYDSYEDYIFTIYSGEEGKQVAVDFQKFATESGYDVLTIYNGETADSPILVNASGNQNIGKIVSNNEKGALTFRFESDGSITYDGWEAIISCEEAIEGGDIKMSNGSIIACEGTFTDSGGSGLSYSSNEDYVFSIFAGEDGKQVKIDFNEFEVESDFEKLYIYDGENTQARFIGVFTGTNSPGEVISNNQRGVLTFRFTSDSSIEHHGWLADVSCVESDGTDIKMTDGVITTCEGIFTDSGGRNNNYDNNEDHTFTIIGGDLDKSLVIDFTSFSIESGHDHLYVYNGSSSSATLLGQYTGESIESRFIADNIDNALTFVFVSDGTIQSSGWEAEISCLDNLNDIRIHNGEVRVCEGIFTDTGGQNGSYQNNENYVFTIYSADDAKQIAVDFEAFSLEEPSFDRLEIFDGSNVNAELIGTYGSQISPGKIVSNNDSRALTFRFTSDGSVTFMGWVANISCEDPIVETEEIIMREGELYTCEGTFTDSGGSRQTYGNDERKVFTIYSADDEKEISVDFTSFDLEDSFDFLTIYNGKDLNAEFIGTYTGTNSPGAIVSSNDDRALTFVFSSDKTGVWSGWTADVSCQDLVEDNVIRVTNGITTVCDGIFTDTGGSNNGYQNNESFIHTFTSGANDKSIAFDFEQFQTSSGDELRIYNGEYIDDVKLIGVYSGSQSPGRIVSNNSYNALTFKFTSNNYSTSDGWRASIECVDKVLPNDEILMTNGTISTCGGTFTDSGSSVGFYEDNENKTFTIFAGRENSQLGVEFTHFELETGYDNLFVYDGVDQAAELIGQYTGTTLPEQLMSNNEDGALTFVFISDFSEVRTGWVAELSCIERDIEPVVDFEADSHVIYQGESIQFTDLSTGSIRSWSWTISSSDVVLSSSEQNPVFQFDIAGVYDVKLEVENELGSMQIFRESLIEVLEASMDVLPVIEVNGEVGAGKEVNISGSIDGYEILEWEWNITTPLDQIRRDEASFDLNLEDLGAYIIELRVRTSIGWSGKSRKELSIILSNIEEASGVSLVCYPNPVQDEMIVELENCSKAEAIIIDNFGRKVRSQSLIFKSGKALVYTDSLVVGLYTLEVLTENGERLYHRFIVER</sequence>
<dbReference type="InterPro" id="IPR000601">
    <property type="entry name" value="PKD_dom"/>
</dbReference>
<dbReference type="PROSITE" id="PS01180">
    <property type="entry name" value="CUB"/>
    <property type="match status" value="7"/>
</dbReference>
<feature type="domain" description="CUB" evidence="4">
    <location>
        <begin position="1243"/>
        <end position="1368"/>
    </location>
</feature>